<dbReference type="RefSeq" id="WP_386366865.1">
    <property type="nucleotide sequence ID" value="NZ_JBHRXZ010000024.1"/>
</dbReference>
<feature type="signal peptide" evidence="1">
    <location>
        <begin position="1"/>
        <end position="23"/>
    </location>
</feature>
<dbReference type="EMBL" id="JBHRXZ010000024">
    <property type="protein sequence ID" value="MFC3609193.1"/>
    <property type="molecule type" value="Genomic_DNA"/>
</dbReference>
<organism evidence="3 4">
    <name type="scientific">Stutzerimonas tarimensis</name>
    <dbReference type="NCBI Taxonomy" id="1507735"/>
    <lineage>
        <taxon>Bacteria</taxon>
        <taxon>Pseudomonadati</taxon>
        <taxon>Pseudomonadota</taxon>
        <taxon>Gammaproteobacteria</taxon>
        <taxon>Pseudomonadales</taxon>
        <taxon>Pseudomonadaceae</taxon>
        <taxon>Stutzerimonas</taxon>
    </lineage>
</organism>
<evidence type="ECO:0000313" key="4">
    <source>
        <dbReference type="Proteomes" id="UP001595630"/>
    </source>
</evidence>
<reference evidence="4" key="1">
    <citation type="journal article" date="2019" name="Int. J. Syst. Evol. Microbiol.">
        <title>The Global Catalogue of Microorganisms (GCM) 10K type strain sequencing project: providing services to taxonomists for standard genome sequencing and annotation.</title>
        <authorList>
            <consortium name="The Broad Institute Genomics Platform"/>
            <consortium name="The Broad Institute Genome Sequencing Center for Infectious Disease"/>
            <person name="Wu L."/>
            <person name="Ma J."/>
        </authorList>
    </citation>
    <scope>NUCLEOTIDE SEQUENCE [LARGE SCALE GENOMIC DNA]</scope>
    <source>
        <strain evidence="4">KCTC 42447</strain>
    </source>
</reference>
<evidence type="ECO:0000259" key="2">
    <source>
        <dbReference type="Pfam" id="PF13670"/>
    </source>
</evidence>
<feature type="domain" description="PepSY" evidence="2">
    <location>
        <begin position="9"/>
        <end position="81"/>
    </location>
</feature>
<evidence type="ECO:0000313" key="3">
    <source>
        <dbReference type="EMBL" id="MFC3609193.1"/>
    </source>
</evidence>
<dbReference type="InterPro" id="IPR025711">
    <property type="entry name" value="PepSY"/>
</dbReference>
<protein>
    <submittedName>
        <fullName evidence="3">PepSY domain-containing protein</fullName>
    </submittedName>
</protein>
<evidence type="ECO:0000256" key="1">
    <source>
        <dbReference type="SAM" id="SignalP"/>
    </source>
</evidence>
<dbReference type="Pfam" id="PF13670">
    <property type="entry name" value="PepSY_2"/>
    <property type="match status" value="1"/>
</dbReference>
<proteinExistence type="predicted"/>
<feature type="chain" id="PRO_5046045024" evidence="1">
    <location>
        <begin position="24"/>
        <end position="87"/>
    </location>
</feature>
<comment type="caution">
    <text evidence="3">The sequence shown here is derived from an EMBL/GenBank/DDBJ whole genome shotgun (WGS) entry which is preliminary data.</text>
</comment>
<sequence>MMKKTLAALFASASLVLAGVAYADRPGADWISIEQAIETAKGAGYTTIYEIEADDDHWEGKGMKQDGEVHKFKIDGRSGEMKRDKKD</sequence>
<dbReference type="Proteomes" id="UP001595630">
    <property type="component" value="Unassembled WGS sequence"/>
</dbReference>
<name>A0ABV7T8L1_9GAMM</name>
<keyword evidence="4" id="KW-1185">Reference proteome</keyword>
<accession>A0ABV7T8L1</accession>
<keyword evidence="1" id="KW-0732">Signal</keyword>
<gene>
    <name evidence="3" type="ORF">ACFOMF_15535</name>
</gene>